<reference evidence="2" key="1">
    <citation type="submission" date="2020-03" db="EMBL/GenBank/DDBJ databases">
        <title>The deep terrestrial virosphere.</title>
        <authorList>
            <person name="Holmfeldt K."/>
            <person name="Nilsson E."/>
            <person name="Simone D."/>
            <person name="Lopez-Fernandez M."/>
            <person name="Wu X."/>
            <person name="de Brujin I."/>
            <person name="Lundin D."/>
            <person name="Andersson A."/>
            <person name="Bertilsson S."/>
            <person name="Dopson M."/>
        </authorList>
    </citation>
    <scope>NUCLEOTIDE SEQUENCE</scope>
    <source>
        <strain evidence="2">MM415B01452</strain>
    </source>
</reference>
<sequence>MYLPDRAFTKDLKRIDKRLGVKFNGYNVVVTYDRGWGDPVNIWVVKGDQGGFRTPDRRDVEAIAASNIERESPEEKFQRVSKYYQKVREDVRRKSRENIRDMTKDSKIQLRQAVAKVENQSKANSTFRRIENKPKGQVFG</sequence>
<organism evidence="2">
    <name type="scientific">viral metagenome</name>
    <dbReference type="NCBI Taxonomy" id="1070528"/>
    <lineage>
        <taxon>unclassified sequences</taxon>
        <taxon>metagenomes</taxon>
        <taxon>organismal metagenomes</taxon>
    </lineage>
</organism>
<dbReference type="AlphaFoldDB" id="A0A6M3IMB4"/>
<accession>A0A6M3IMB4</accession>
<feature type="region of interest" description="Disordered" evidence="1">
    <location>
        <begin position="121"/>
        <end position="140"/>
    </location>
</feature>
<protein>
    <submittedName>
        <fullName evidence="2">Uncharacterized protein</fullName>
    </submittedName>
</protein>
<evidence type="ECO:0000313" key="2">
    <source>
        <dbReference type="EMBL" id="QJA58425.1"/>
    </source>
</evidence>
<name>A0A6M3IMB4_9ZZZZ</name>
<dbReference type="EMBL" id="MT141323">
    <property type="protein sequence ID" value="QJA58425.1"/>
    <property type="molecule type" value="Genomic_DNA"/>
</dbReference>
<gene>
    <name evidence="2" type="ORF">MM415B01452_0013</name>
</gene>
<proteinExistence type="predicted"/>
<evidence type="ECO:0000256" key="1">
    <source>
        <dbReference type="SAM" id="MobiDB-lite"/>
    </source>
</evidence>